<dbReference type="PROSITE" id="PS51934">
    <property type="entry name" value="LRAT"/>
    <property type="match status" value="1"/>
</dbReference>
<dbReference type="Proteomes" id="UP000677803">
    <property type="component" value="Unassembled WGS sequence"/>
</dbReference>
<evidence type="ECO:0000256" key="1">
    <source>
        <dbReference type="ARBA" id="ARBA00007824"/>
    </source>
</evidence>
<dbReference type="InterPro" id="IPR051496">
    <property type="entry name" value="H-rev107_PLA/AT"/>
</dbReference>
<keyword evidence="4" id="KW-0443">Lipid metabolism</keyword>
<evidence type="ECO:0000313" key="7">
    <source>
        <dbReference type="EMBL" id="CAG5917355.1"/>
    </source>
</evidence>
<dbReference type="PANTHER" id="PTHR13943:SF31">
    <property type="entry name" value="PHOSPHOLIPASE A AND ACYLTRANSFERASE 3"/>
    <property type="match status" value="1"/>
</dbReference>
<proteinExistence type="inferred from homology"/>
<name>A0A8S4B1Z1_9TELE</name>
<reference evidence="7" key="1">
    <citation type="submission" date="2021-05" db="EMBL/GenBank/DDBJ databases">
        <authorList>
            <person name="Tigano A."/>
        </authorList>
    </citation>
    <scope>NUCLEOTIDE SEQUENCE</scope>
</reference>
<dbReference type="GO" id="GO:0008970">
    <property type="term" value="F:phospholipase A1 activity"/>
    <property type="evidence" value="ECO:0007669"/>
    <property type="project" value="TreeGrafter"/>
</dbReference>
<dbReference type="AlphaFoldDB" id="A0A8S4B1Z1"/>
<feature type="domain" description="LRAT" evidence="6">
    <location>
        <begin position="27"/>
        <end position="153"/>
    </location>
</feature>
<dbReference type="Gene3D" id="3.90.1720.10">
    <property type="entry name" value="endopeptidase domain like (from Nostoc punctiforme)"/>
    <property type="match status" value="1"/>
</dbReference>
<organism evidence="7 8">
    <name type="scientific">Menidia menidia</name>
    <name type="common">Atlantic silverside</name>
    <dbReference type="NCBI Taxonomy" id="238744"/>
    <lineage>
        <taxon>Eukaryota</taxon>
        <taxon>Metazoa</taxon>
        <taxon>Chordata</taxon>
        <taxon>Craniata</taxon>
        <taxon>Vertebrata</taxon>
        <taxon>Euteleostomi</taxon>
        <taxon>Actinopterygii</taxon>
        <taxon>Neopterygii</taxon>
        <taxon>Teleostei</taxon>
        <taxon>Neoteleostei</taxon>
        <taxon>Acanthomorphata</taxon>
        <taxon>Ovalentaria</taxon>
        <taxon>Atherinomorphae</taxon>
        <taxon>Atheriniformes</taxon>
        <taxon>Atherinopsidae</taxon>
        <taxon>Menidiinae</taxon>
        <taxon>Menidia</taxon>
    </lineage>
</organism>
<dbReference type="GO" id="GO:0005737">
    <property type="term" value="C:cytoplasm"/>
    <property type="evidence" value="ECO:0007669"/>
    <property type="project" value="TreeGrafter"/>
</dbReference>
<keyword evidence="2" id="KW-0808">Transferase</keyword>
<evidence type="ECO:0000256" key="3">
    <source>
        <dbReference type="ARBA" id="ARBA00022801"/>
    </source>
</evidence>
<keyword evidence="8" id="KW-1185">Reference proteome</keyword>
<evidence type="ECO:0000313" key="8">
    <source>
        <dbReference type="Proteomes" id="UP000677803"/>
    </source>
</evidence>
<sequence length="223" mass="24493">MGSDSNWIRWDPEPRSDPAPDPEPGDLIEVYRGAYNHWAVYIGDGDVVHLVVPDGGGGGSSGSSGSSGSLLGFLPGLGGTKGLVRRESLRDVAGTDPWLVNNAMDRDEEPYPPKQIVKRALKRVGDRVRYHLVKFNCEHFAKELRYGVAESSQVGPSRPGLRFWVRVQIRVQITFRKPEGRSGSGSGSRSAPVKEVEKGNVLNALAEVQARALTRPFMRIFRN</sequence>
<comment type="similarity">
    <text evidence="1">Belongs to the H-rev107 family.</text>
</comment>
<accession>A0A8S4B1Z1</accession>
<evidence type="ECO:0000256" key="4">
    <source>
        <dbReference type="ARBA" id="ARBA00023098"/>
    </source>
</evidence>
<evidence type="ECO:0000256" key="5">
    <source>
        <dbReference type="SAM" id="MobiDB-lite"/>
    </source>
</evidence>
<dbReference type="InterPro" id="IPR007053">
    <property type="entry name" value="LRAT_dom"/>
</dbReference>
<gene>
    <name evidence="7" type="ORF">MMEN_LOCUS10063</name>
</gene>
<dbReference type="GO" id="GO:0004623">
    <property type="term" value="F:phospholipase A2 activity"/>
    <property type="evidence" value="ECO:0007669"/>
    <property type="project" value="TreeGrafter"/>
</dbReference>
<dbReference type="GO" id="GO:0070292">
    <property type="term" value="P:N-acylphosphatidylethanolamine metabolic process"/>
    <property type="evidence" value="ECO:0007669"/>
    <property type="project" value="TreeGrafter"/>
</dbReference>
<dbReference type="Pfam" id="PF04970">
    <property type="entry name" value="LRAT"/>
    <property type="match status" value="1"/>
</dbReference>
<evidence type="ECO:0000259" key="6">
    <source>
        <dbReference type="PROSITE" id="PS51934"/>
    </source>
</evidence>
<comment type="caution">
    <text evidence="7">The sequence shown here is derived from an EMBL/GenBank/DDBJ whole genome shotgun (WGS) entry which is preliminary data.</text>
</comment>
<feature type="region of interest" description="Disordered" evidence="5">
    <location>
        <begin position="1"/>
        <end position="25"/>
    </location>
</feature>
<evidence type="ECO:0000256" key="2">
    <source>
        <dbReference type="ARBA" id="ARBA00022679"/>
    </source>
</evidence>
<protein>
    <submittedName>
        <fullName evidence="7">(Atlantic silverside) hypothetical protein</fullName>
    </submittedName>
</protein>
<dbReference type="EMBL" id="CAJRST010011112">
    <property type="protein sequence ID" value="CAG5917355.1"/>
    <property type="molecule type" value="Genomic_DNA"/>
</dbReference>
<keyword evidence="3" id="KW-0378">Hydrolase</keyword>
<dbReference type="PANTHER" id="PTHR13943">
    <property type="entry name" value="HRAS-LIKE SUPPRESSOR - RELATED"/>
    <property type="match status" value="1"/>
</dbReference>
<dbReference type="OrthoDB" id="421951at2759"/>
<dbReference type="GO" id="GO:0016410">
    <property type="term" value="F:N-acyltransferase activity"/>
    <property type="evidence" value="ECO:0007669"/>
    <property type="project" value="TreeGrafter"/>
</dbReference>